<dbReference type="EMBL" id="CAJNOK010000698">
    <property type="protein sequence ID" value="CAF0769682.1"/>
    <property type="molecule type" value="Genomic_DNA"/>
</dbReference>
<feature type="coiled-coil region" evidence="1">
    <location>
        <begin position="427"/>
        <end position="532"/>
    </location>
</feature>
<sequence>MDNRSSGKALEITVQNKDVQLAELNQKYTQVKEDFKYNLKLIDDRDKELLTFDNRLKEFKKQLNNKDGEISELKIINDQLRSVAQQIELQIEEEKKHFIQRLNRKEKDVDIYKRQCDDALNDERQQIEQERRAVNRKLSELEAELDRQRRELSSDFETHTRKSEYEWKKKFDDLQNEQLASELKNKLLIDELEHEKVSNRNLESYNLELNEKLKTFEKLVKERDWQLHEIESVKNARIRELELKTTNVDSKVKEREDDFSRKYGELDRLVREKDMMLEQLKQSYQELQEKLMIENQTLLDQIGKLKKEQNEKQRDFEHDLREKDTNLSRLQDEINRLKKEYNYQLSQISKENANQNVEHQATQEECDMLKGELKIKDNHINRYKKELEEAFDRERILEEAKAQLDIDWQRKLDQGQRQEYHKSEDLIEKVTDAHQQALAQVKKLENDIRFKDDLLNAYSNQYKSSGGNPDVIVTLQRENENLRSVVTQMREQMETLATDLPGKSVSGQPNLINQLQRDNQELRQQNRDLIMRLDSKHSNDSTTIEIDHTSVNKELHKNPQLNNYVQSLNNTIGSLRTDKMQSVAQVRKLEGRLIQIEKNHDNFQRELRQRQSRIDQLQYQLNADDRRHQTEMNSLKQKINDLDVQLIETRREADEYQKAIIERNADVTELERKLSEAKLEAAGRIPLFNYGGQEILIQQLQDEIERLTKKFTELKVNMNDENDDPEGNRVNEILLQQENDQLKRKLEQSIKHIKTLVSDKERLLEISNHLRSQLTKSATNDSRSTMNQHNVDIIPTNIRPKKDVLNLESKLERLEQLQYALTKQELENRKRANQIASDMQQQRPISAPLEKSENLLNVSGNTITTVASEQIRDLWKELDNTPGKMSDQKSMSVTAKRKVLTARQQTRDNRTNIKPKTELIRKSAIRNYNIKDS</sequence>
<evidence type="ECO:0000313" key="5">
    <source>
        <dbReference type="Proteomes" id="UP000677228"/>
    </source>
</evidence>
<proteinExistence type="predicted"/>
<evidence type="ECO:0000256" key="2">
    <source>
        <dbReference type="SAM" id="MobiDB-lite"/>
    </source>
</evidence>
<feature type="region of interest" description="Disordered" evidence="2">
    <location>
        <begin position="880"/>
        <end position="906"/>
    </location>
</feature>
<dbReference type="EMBL" id="CAJOBA010000698">
    <property type="protein sequence ID" value="CAF3550415.1"/>
    <property type="molecule type" value="Genomic_DNA"/>
</dbReference>
<accession>A0A8S2CPJ1</accession>
<name>A0A8S2CPJ1_9BILA</name>
<organism evidence="3 5">
    <name type="scientific">Didymodactylos carnosus</name>
    <dbReference type="NCBI Taxonomy" id="1234261"/>
    <lineage>
        <taxon>Eukaryota</taxon>
        <taxon>Metazoa</taxon>
        <taxon>Spiralia</taxon>
        <taxon>Gnathifera</taxon>
        <taxon>Rotifera</taxon>
        <taxon>Eurotatoria</taxon>
        <taxon>Bdelloidea</taxon>
        <taxon>Philodinida</taxon>
        <taxon>Philodinidae</taxon>
        <taxon>Didymodactylos</taxon>
    </lineage>
</organism>
<dbReference type="Gene3D" id="1.10.287.1490">
    <property type="match status" value="1"/>
</dbReference>
<dbReference type="GO" id="GO:0007099">
    <property type="term" value="P:centriole replication"/>
    <property type="evidence" value="ECO:0007669"/>
    <property type="project" value="TreeGrafter"/>
</dbReference>
<evidence type="ECO:0000313" key="4">
    <source>
        <dbReference type="EMBL" id="CAF3550415.1"/>
    </source>
</evidence>
<dbReference type="Proteomes" id="UP000677228">
    <property type="component" value="Unassembled WGS sequence"/>
</dbReference>
<dbReference type="GO" id="GO:0007020">
    <property type="term" value="P:microtubule nucleation"/>
    <property type="evidence" value="ECO:0007669"/>
    <property type="project" value="TreeGrafter"/>
</dbReference>
<dbReference type="Proteomes" id="UP000682733">
    <property type="component" value="Unassembled WGS sequence"/>
</dbReference>
<feature type="coiled-coil region" evidence="1">
    <location>
        <begin position="14"/>
        <end position="158"/>
    </location>
</feature>
<protein>
    <submittedName>
        <fullName evidence="3">Uncharacterized protein</fullName>
    </submittedName>
</protein>
<feature type="coiled-coil region" evidence="1">
    <location>
        <begin position="586"/>
        <end position="724"/>
    </location>
</feature>
<dbReference type="GO" id="GO:0034451">
    <property type="term" value="C:centriolar satellite"/>
    <property type="evidence" value="ECO:0007669"/>
    <property type="project" value="TreeGrafter"/>
</dbReference>
<dbReference type="GO" id="GO:0045931">
    <property type="term" value="P:positive regulation of mitotic cell cycle"/>
    <property type="evidence" value="ECO:0007669"/>
    <property type="project" value="TreeGrafter"/>
</dbReference>
<evidence type="ECO:0000256" key="1">
    <source>
        <dbReference type="SAM" id="Coils"/>
    </source>
</evidence>
<dbReference type="GO" id="GO:0005814">
    <property type="term" value="C:centriole"/>
    <property type="evidence" value="ECO:0007669"/>
    <property type="project" value="TreeGrafter"/>
</dbReference>
<dbReference type="AlphaFoldDB" id="A0A8S2CPJ1"/>
<keyword evidence="1" id="KW-0175">Coiled coil</keyword>
<feature type="coiled-coil region" evidence="1">
    <location>
        <begin position="266"/>
        <end position="400"/>
    </location>
</feature>
<reference evidence="3" key="1">
    <citation type="submission" date="2021-02" db="EMBL/GenBank/DDBJ databases">
        <authorList>
            <person name="Nowell W R."/>
        </authorList>
    </citation>
    <scope>NUCLEOTIDE SEQUENCE</scope>
</reference>
<dbReference type="PANTHER" id="PTHR46725">
    <property type="entry name" value="COILED-COIL DOMAIN-CONTAINING PROTEIN 57"/>
    <property type="match status" value="1"/>
</dbReference>
<dbReference type="GO" id="GO:0005876">
    <property type="term" value="C:spindle microtubule"/>
    <property type="evidence" value="ECO:0007669"/>
    <property type="project" value="TreeGrafter"/>
</dbReference>
<dbReference type="PANTHER" id="PTHR46725:SF1">
    <property type="entry name" value="COILED-COIL DOMAIN-CONTAINING PROTEIN 57"/>
    <property type="match status" value="1"/>
</dbReference>
<dbReference type="GO" id="GO:0060271">
    <property type="term" value="P:cilium assembly"/>
    <property type="evidence" value="ECO:0007669"/>
    <property type="project" value="TreeGrafter"/>
</dbReference>
<evidence type="ECO:0000313" key="3">
    <source>
        <dbReference type="EMBL" id="CAF0769682.1"/>
    </source>
</evidence>
<comment type="caution">
    <text evidence="3">The sequence shown here is derived from an EMBL/GenBank/DDBJ whole genome shotgun (WGS) entry which is preliminary data.</text>
</comment>
<dbReference type="InterPro" id="IPR042481">
    <property type="entry name" value="CCDC57"/>
</dbReference>
<gene>
    <name evidence="3" type="ORF">OVA965_LOCUS3015</name>
    <name evidence="4" type="ORF">TMI583_LOCUS3014</name>
</gene>